<keyword evidence="7 10" id="KW-0472">Membrane</keyword>
<keyword evidence="4" id="KW-1003">Cell membrane</keyword>
<reference evidence="13" key="1">
    <citation type="submission" date="2016-11" db="EMBL/GenBank/DDBJ databases">
        <authorList>
            <person name="Varghese N."/>
            <person name="Submissions S."/>
        </authorList>
    </citation>
    <scope>NUCLEOTIDE SEQUENCE [LARGE SCALE GENOMIC DNA]</scope>
    <source>
        <strain evidence="13">CGMCC 1.7063</strain>
    </source>
</reference>
<name>A0A1M5CFI9_9GAMM</name>
<feature type="transmembrane region" description="Helical" evidence="10">
    <location>
        <begin position="497"/>
        <end position="517"/>
    </location>
</feature>
<protein>
    <submittedName>
        <fullName evidence="12">Transporter, NhaC family (TC 2.A.35)</fullName>
    </submittedName>
</protein>
<dbReference type="NCBIfam" id="TIGR00931">
    <property type="entry name" value="antiport_nhaC"/>
    <property type="match status" value="1"/>
</dbReference>
<feature type="transmembrane region" description="Helical" evidence="10">
    <location>
        <begin position="383"/>
        <end position="406"/>
    </location>
</feature>
<comment type="similarity">
    <text evidence="8">Belongs to the NhaC Na(+)/H(+) (TC 2.A.35) antiporter family.</text>
</comment>
<dbReference type="GO" id="GO:0015297">
    <property type="term" value="F:antiporter activity"/>
    <property type="evidence" value="ECO:0007669"/>
    <property type="project" value="UniProtKB-KW"/>
</dbReference>
<evidence type="ECO:0000256" key="10">
    <source>
        <dbReference type="SAM" id="Phobius"/>
    </source>
</evidence>
<organism evidence="12 13">
    <name type="scientific">Microbulbifer donghaiensis</name>
    <dbReference type="NCBI Taxonomy" id="494016"/>
    <lineage>
        <taxon>Bacteria</taxon>
        <taxon>Pseudomonadati</taxon>
        <taxon>Pseudomonadota</taxon>
        <taxon>Gammaproteobacteria</taxon>
        <taxon>Cellvibrionales</taxon>
        <taxon>Microbulbiferaceae</taxon>
        <taxon>Microbulbifer</taxon>
    </lineage>
</organism>
<feature type="domain" description="Na+/H+ antiporter NhaC-like C-terminal" evidence="11">
    <location>
        <begin position="213"/>
        <end position="517"/>
    </location>
</feature>
<feature type="transmembrane region" description="Helical" evidence="10">
    <location>
        <begin position="85"/>
        <end position="104"/>
    </location>
</feature>
<feature type="compositionally biased region" description="Basic and acidic residues" evidence="9">
    <location>
        <begin position="1"/>
        <end position="11"/>
    </location>
</feature>
<keyword evidence="3" id="KW-0050">Antiport</keyword>
<feature type="compositionally biased region" description="Basic and acidic residues" evidence="9">
    <location>
        <begin position="19"/>
        <end position="28"/>
    </location>
</feature>
<gene>
    <name evidence="12" type="ORF">SAMN04487965_2176</name>
</gene>
<proteinExistence type="inferred from homology"/>
<evidence type="ECO:0000256" key="9">
    <source>
        <dbReference type="SAM" id="MobiDB-lite"/>
    </source>
</evidence>
<accession>A0A1M5CFI9</accession>
<evidence type="ECO:0000313" key="13">
    <source>
        <dbReference type="Proteomes" id="UP000184170"/>
    </source>
</evidence>
<feature type="transmembrane region" description="Helical" evidence="10">
    <location>
        <begin position="116"/>
        <end position="142"/>
    </location>
</feature>
<evidence type="ECO:0000256" key="4">
    <source>
        <dbReference type="ARBA" id="ARBA00022475"/>
    </source>
</evidence>
<evidence type="ECO:0000256" key="3">
    <source>
        <dbReference type="ARBA" id="ARBA00022449"/>
    </source>
</evidence>
<feature type="region of interest" description="Disordered" evidence="9">
    <location>
        <begin position="1"/>
        <end position="52"/>
    </location>
</feature>
<feature type="transmembrane region" description="Helical" evidence="10">
    <location>
        <begin position="58"/>
        <end position="79"/>
    </location>
</feature>
<keyword evidence="13" id="KW-1185">Reference proteome</keyword>
<evidence type="ECO:0000256" key="8">
    <source>
        <dbReference type="ARBA" id="ARBA00038435"/>
    </source>
</evidence>
<dbReference type="InterPro" id="IPR052180">
    <property type="entry name" value="NhaC_Na-H+_Antiporter"/>
</dbReference>
<evidence type="ECO:0000256" key="2">
    <source>
        <dbReference type="ARBA" id="ARBA00022448"/>
    </source>
</evidence>
<dbReference type="InterPro" id="IPR018461">
    <property type="entry name" value="Na/H_Antiport_NhaC-like_C"/>
</dbReference>
<dbReference type="STRING" id="494016.SAMN04487965_2176"/>
<dbReference type="PANTHER" id="PTHR33451">
    <property type="entry name" value="MALATE-2H(+)/NA(+)-LACTATE ANTIPORTER"/>
    <property type="match status" value="1"/>
</dbReference>
<comment type="subcellular location">
    <subcellularLocation>
        <location evidence="1">Cell membrane</location>
        <topology evidence="1">Multi-pass membrane protein</topology>
    </subcellularLocation>
</comment>
<evidence type="ECO:0000256" key="5">
    <source>
        <dbReference type="ARBA" id="ARBA00022692"/>
    </source>
</evidence>
<evidence type="ECO:0000313" key="12">
    <source>
        <dbReference type="EMBL" id="SHF53377.1"/>
    </source>
</evidence>
<keyword evidence="5 10" id="KW-0812">Transmembrane</keyword>
<dbReference type="InterPro" id="IPR004770">
    <property type="entry name" value="Na/H_antiport_NhaC"/>
</dbReference>
<feature type="transmembrane region" description="Helical" evidence="10">
    <location>
        <begin position="288"/>
        <end position="306"/>
    </location>
</feature>
<keyword evidence="6 10" id="KW-1133">Transmembrane helix</keyword>
<feature type="transmembrane region" description="Helical" evidence="10">
    <location>
        <begin position="162"/>
        <end position="183"/>
    </location>
</feature>
<feature type="transmembrane region" description="Helical" evidence="10">
    <location>
        <begin position="245"/>
        <end position="267"/>
    </location>
</feature>
<feature type="compositionally biased region" description="Polar residues" evidence="9">
    <location>
        <begin position="37"/>
        <end position="50"/>
    </location>
</feature>
<feature type="transmembrane region" description="Helical" evidence="10">
    <location>
        <begin position="190"/>
        <end position="216"/>
    </location>
</feature>
<evidence type="ECO:0000256" key="6">
    <source>
        <dbReference type="ARBA" id="ARBA00022989"/>
    </source>
</evidence>
<keyword evidence="2" id="KW-0813">Transport</keyword>
<dbReference type="EMBL" id="FQVA01000002">
    <property type="protein sequence ID" value="SHF53377.1"/>
    <property type="molecule type" value="Genomic_DNA"/>
</dbReference>
<dbReference type="Pfam" id="PF03553">
    <property type="entry name" value="Na_H_antiporter"/>
    <property type="match status" value="1"/>
</dbReference>
<evidence type="ECO:0000256" key="7">
    <source>
        <dbReference type="ARBA" id="ARBA00023136"/>
    </source>
</evidence>
<sequence length="531" mass="55908">MDFTAHSRENRPLNSVADGYKKDNEPGPRGHAVNREFTLTQSSSQHTESASEPRAPSLLDALIPLGILIALLSLSVYFYGADSSYGPNQIALLLCAGVVALMGMKNGHSWNDMEGGMLHGIGLVFGAILILLAVGALIGSWILAGTVPSMIYFGVQILSPQWFYAASCIICAIVGLSIGSSWTTAGTLGVALIGIAGALGLDPAITAGAVISGAYFGDKMSPLSDTTNVAAAVTSNDLFLHIRHMLWTTLPAFFTALVIFAVIGLTADTGTASATDIEELLTALKGEFNISIVSLLPLVLLLFMAWRKIPAYPTLIIGALVGCAIALIFEPETARRLGGGEGALAAIKGAWYALFDGYKSTSTNESVAELLSKGGMSSMLNTVWLIISAMAFGGAMERAGFLQVIVDWTLSKVKTVGGLVTSTVLTCFGMNAAAGDQYMAIIIPGRMFREAYADKGLHGLNLSRTLEDSGTITSVLIPWNTCGAFMSGTLGIATFSYAPYALFNLICPLLAIAYGWFHFKQMPLSAAATAR</sequence>
<dbReference type="GO" id="GO:0005886">
    <property type="term" value="C:plasma membrane"/>
    <property type="evidence" value="ECO:0007669"/>
    <property type="project" value="UniProtKB-SubCell"/>
</dbReference>
<evidence type="ECO:0000259" key="11">
    <source>
        <dbReference type="Pfam" id="PF03553"/>
    </source>
</evidence>
<dbReference type="AlphaFoldDB" id="A0A1M5CFI9"/>
<dbReference type="Proteomes" id="UP000184170">
    <property type="component" value="Unassembled WGS sequence"/>
</dbReference>
<dbReference type="PANTHER" id="PTHR33451:SF3">
    <property type="entry name" value="MALATE-2H(+)_NA(+)-LACTATE ANTIPORTER"/>
    <property type="match status" value="1"/>
</dbReference>
<feature type="transmembrane region" description="Helical" evidence="10">
    <location>
        <begin position="312"/>
        <end position="329"/>
    </location>
</feature>
<evidence type="ECO:0000256" key="1">
    <source>
        <dbReference type="ARBA" id="ARBA00004651"/>
    </source>
</evidence>